<dbReference type="SUPFAM" id="SSF53756">
    <property type="entry name" value="UDP-Glycosyltransferase/glycogen phosphorylase"/>
    <property type="match status" value="1"/>
</dbReference>
<keyword evidence="2 3" id="KW-0808">Transferase</keyword>
<dbReference type="PANTHER" id="PTHR48047:SF182">
    <property type="entry name" value="GLYCOSYLTRANSFERASE"/>
    <property type="match status" value="1"/>
</dbReference>
<comment type="caution">
    <text evidence="5">The sequence shown here is derived from an EMBL/GenBank/DDBJ whole genome shotgun (WGS) entry which is preliminary data.</text>
</comment>
<proteinExistence type="inferred from homology"/>
<dbReference type="CDD" id="cd03784">
    <property type="entry name" value="GT1_Gtf-like"/>
    <property type="match status" value="1"/>
</dbReference>
<evidence type="ECO:0000256" key="1">
    <source>
        <dbReference type="ARBA" id="ARBA00009995"/>
    </source>
</evidence>
<name>A0A833R1I1_9POAL</name>
<dbReference type="Pfam" id="PF00201">
    <property type="entry name" value="UDPGT"/>
    <property type="match status" value="1"/>
</dbReference>
<evidence type="ECO:0000256" key="4">
    <source>
        <dbReference type="RuleBase" id="RU362057"/>
    </source>
</evidence>
<evidence type="ECO:0000313" key="6">
    <source>
        <dbReference type="Proteomes" id="UP000623129"/>
    </source>
</evidence>
<dbReference type="GO" id="GO:0035251">
    <property type="term" value="F:UDP-glucosyltransferase activity"/>
    <property type="evidence" value="ECO:0007669"/>
    <property type="project" value="TreeGrafter"/>
</dbReference>
<dbReference type="FunFam" id="3.40.50.2000:FF:000047">
    <property type="entry name" value="Glycosyltransferase"/>
    <property type="match status" value="1"/>
</dbReference>
<dbReference type="InterPro" id="IPR002213">
    <property type="entry name" value="UDP_glucos_trans"/>
</dbReference>
<keyword evidence="6" id="KW-1185">Reference proteome</keyword>
<dbReference type="PROSITE" id="PS00375">
    <property type="entry name" value="UDPGT"/>
    <property type="match status" value="1"/>
</dbReference>
<evidence type="ECO:0000256" key="2">
    <source>
        <dbReference type="ARBA" id="ARBA00022679"/>
    </source>
</evidence>
<dbReference type="EMBL" id="SWLB01000015">
    <property type="protein sequence ID" value="KAF3328508.1"/>
    <property type="molecule type" value="Genomic_DNA"/>
</dbReference>
<dbReference type="OrthoDB" id="5835829at2759"/>
<gene>
    <name evidence="5" type="ORF">FCM35_KLT05586</name>
</gene>
<reference evidence="5" key="1">
    <citation type="submission" date="2020-01" db="EMBL/GenBank/DDBJ databases">
        <title>Genome sequence of Kobresia littledalei, the first chromosome-level genome in the family Cyperaceae.</title>
        <authorList>
            <person name="Qu G."/>
        </authorList>
    </citation>
    <scope>NUCLEOTIDE SEQUENCE</scope>
    <source>
        <strain evidence="5">C.B.Clarke</strain>
        <tissue evidence="5">Leaf</tissue>
    </source>
</reference>
<evidence type="ECO:0000256" key="3">
    <source>
        <dbReference type="RuleBase" id="RU003718"/>
    </source>
</evidence>
<dbReference type="AlphaFoldDB" id="A0A833R1I1"/>
<evidence type="ECO:0000313" key="5">
    <source>
        <dbReference type="EMBL" id="KAF3328508.1"/>
    </source>
</evidence>
<accession>A0A833R1I1</accession>
<dbReference type="Proteomes" id="UP000623129">
    <property type="component" value="Unassembled WGS sequence"/>
</dbReference>
<dbReference type="EC" id="2.4.1.-" evidence="4"/>
<dbReference type="InterPro" id="IPR035595">
    <property type="entry name" value="UDP_glycos_trans_CS"/>
</dbReference>
<organism evidence="5 6">
    <name type="scientific">Carex littledalei</name>
    <dbReference type="NCBI Taxonomy" id="544730"/>
    <lineage>
        <taxon>Eukaryota</taxon>
        <taxon>Viridiplantae</taxon>
        <taxon>Streptophyta</taxon>
        <taxon>Embryophyta</taxon>
        <taxon>Tracheophyta</taxon>
        <taxon>Spermatophyta</taxon>
        <taxon>Magnoliopsida</taxon>
        <taxon>Liliopsida</taxon>
        <taxon>Poales</taxon>
        <taxon>Cyperaceae</taxon>
        <taxon>Cyperoideae</taxon>
        <taxon>Cariceae</taxon>
        <taxon>Carex</taxon>
        <taxon>Carex subgen. Euthyceras</taxon>
    </lineage>
</organism>
<keyword evidence="3" id="KW-0328">Glycosyltransferase</keyword>
<comment type="similarity">
    <text evidence="1 3">Belongs to the UDP-glycosyltransferase family.</text>
</comment>
<dbReference type="Gene3D" id="3.40.50.2000">
    <property type="entry name" value="Glycogen Phosphorylase B"/>
    <property type="match status" value="2"/>
</dbReference>
<dbReference type="PANTHER" id="PTHR48047">
    <property type="entry name" value="GLYCOSYLTRANSFERASE"/>
    <property type="match status" value="1"/>
</dbReference>
<sequence>MDTVDSESKPYFVLVPLMAQGHMIPMVDMARLLAEHGATVTFVTTPVNALRMKIIIEKIEESQLPIDFLKLEFPCEKAGLPEGCESADMLSGSDQIIKFITACAMLKDSLISCLGEKYPSPTCIIADMNQPWVGDLARELSIPRLTFNGSGVFPNLASYIIRHQNIFSDVKDDKEIVKIPGFPHRLEMTKAKSPVGVQRPGMEQFLEKRLQEERSADGVVVNSFYELEPLYVDSYTKTAGKKIWTIGPMLLCNRNTNEMSGRGNKASIDEDDCLRWLDVQKPASVVYVSFGSLAQTTLAQLAEIGLGLEASGCPFVWVIKAGDKSTDVKEWLSNGFEERINDRGLIIKGWAPQMMILSHPSIGGFLTHCGWNSILESICAGVPMITWPHFADQFLNEILIVEILKIGVKIGVEYPNQWARGEEDNNDNDVTVERDDVAKVVPEFMDGGEEMREKARELAREARKAMDEGGSSSNNLIELIKEYADTGKTSSVEP</sequence>
<protein>
    <recommendedName>
        <fullName evidence="4">Glycosyltransferase</fullName>
        <ecNumber evidence="4">2.4.1.-</ecNumber>
    </recommendedName>
</protein>